<protein>
    <submittedName>
        <fullName evidence="1">Uncharacterized protein</fullName>
    </submittedName>
</protein>
<comment type="caution">
    <text evidence="1">The sequence shown here is derived from an EMBL/GenBank/DDBJ whole genome shotgun (WGS) entry which is preliminary data.</text>
</comment>
<evidence type="ECO:0000313" key="1">
    <source>
        <dbReference type="EMBL" id="MPC71510.1"/>
    </source>
</evidence>
<sequence length="37" mass="3720">MAASSVLPVLPVPATISIAAPSDNESRPSPAKHLPVV</sequence>
<evidence type="ECO:0000313" key="2">
    <source>
        <dbReference type="Proteomes" id="UP000324222"/>
    </source>
</evidence>
<accession>A0A5B7HGI0</accession>
<name>A0A5B7HGI0_PORTR</name>
<dbReference type="Proteomes" id="UP000324222">
    <property type="component" value="Unassembled WGS sequence"/>
</dbReference>
<dbReference type="AlphaFoldDB" id="A0A5B7HGI0"/>
<keyword evidence="2" id="KW-1185">Reference proteome</keyword>
<reference evidence="1 2" key="1">
    <citation type="submission" date="2019-05" db="EMBL/GenBank/DDBJ databases">
        <title>Another draft genome of Portunus trituberculatus and its Hox gene families provides insights of decapod evolution.</title>
        <authorList>
            <person name="Jeong J.-H."/>
            <person name="Song I."/>
            <person name="Kim S."/>
            <person name="Choi T."/>
            <person name="Kim D."/>
            <person name="Ryu S."/>
            <person name="Kim W."/>
        </authorList>
    </citation>
    <scope>NUCLEOTIDE SEQUENCE [LARGE SCALE GENOMIC DNA]</scope>
    <source>
        <tissue evidence="1">Muscle</tissue>
    </source>
</reference>
<gene>
    <name evidence="1" type="ORF">E2C01_065787</name>
</gene>
<dbReference type="EMBL" id="VSRR010033006">
    <property type="protein sequence ID" value="MPC71510.1"/>
    <property type="molecule type" value="Genomic_DNA"/>
</dbReference>
<organism evidence="1 2">
    <name type="scientific">Portunus trituberculatus</name>
    <name type="common">Swimming crab</name>
    <name type="synonym">Neptunus trituberculatus</name>
    <dbReference type="NCBI Taxonomy" id="210409"/>
    <lineage>
        <taxon>Eukaryota</taxon>
        <taxon>Metazoa</taxon>
        <taxon>Ecdysozoa</taxon>
        <taxon>Arthropoda</taxon>
        <taxon>Crustacea</taxon>
        <taxon>Multicrustacea</taxon>
        <taxon>Malacostraca</taxon>
        <taxon>Eumalacostraca</taxon>
        <taxon>Eucarida</taxon>
        <taxon>Decapoda</taxon>
        <taxon>Pleocyemata</taxon>
        <taxon>Brachyura</taxon>
        <taxon>Eubrachyura</taxon>
        <taxon>Portunoidea</taxon>
        <taxon>Portunidae</taxon>
        <taxon>Portuninae</taxon>
        <taxon>Portunus</taxon>
    </lineage>
</organism>
<proteinExistence type="predicted"/>